<dbReference type="EMBL" id="JAQLWO010000005">
    <property type="protein sequence ID" value="MDB7905650.1"/>
    <property type="molecule type" value="Genomic_DNA"/>
</dbReference>
<name>A0AAW6C0P3_FLAPL</name>
<dbReference type="Proteomes" id="UP001211006">
    <property type="component" value="Unassembled WGS sequence"/>
</dbReference>
<dbReference type="AlphaFoldDB" id="A0AAW6C0P3"/>
<accession>A0AAW6C0P3</accession>
<organism evidence="1 2">
    <name type="scientific">Flavonifractor plautii</name>
    <name type="common">Fusobacterium plautii</name>
    <dbReference type="NCBI Taxonomy" id="292800"/>
    <lineage>
        <taxon>Bacteria</taxon>
        <taxon>Bacillati</taxon>
        <taxon>Bacillota</taxon>
        <taxon>Clostridia</taxon>
        <taxon>Eubacteriales</taxon>
        <taxon>Oscillospiraceae</taxon>
        <taxon>Flavonifractor</taxon>
    </lineage>
</organism>
<evidence type="ECO:0000313" key="1">
    <source>
        <dbReference type="EMBL" id="MDB7905650.1"/>
    </source>
</evidence>
<dbReference type="RefSeq" id="WP_024724019.1">
    <property type="nucleotide sequence ID" value="NZ_BAABZG010000001.1"/>
</dbReference>
<gene>
    <name evidence="1" type="ORF">PND83_06650</name>
</gene>
<sequence length="85" mass="9566">MRTIKARNGFVFTFPFEPPWEDLRAEGSTPNGGKFYIFDSCVIRDPEERAAIDRRVADVFVQAERRKFLAALEAEEQAAQAAGEG</sequence>
<reference evidence="1" key="1">
    <citation type="submission" date="2023-01" db="EMBL/GenBank/DDBJ databases">
        <title>Human gut microbiome strain richness.</title>
        <authorList>
            <person name="Chen-Liaw A."/>
        </authorList>
    </citation>
    <scope>NUCLEOTIDE SEQUENCE</scope>
    <source>
        <strain evidence="1">2225st1_A6_2225SCRN_200828</strain>
    </source>
</reference>
<protein>
    <submittedName>
        <fullName evidence="1">Uncharacterized protein</fullName>
    </submittedName>
</protein>
<comment type="caution">
    <text evidence="1">The sequence shown here is derived from an EMBL/GenBank/DDBJ whole genome shotgun (WGS) entry which is preliminary data.</text>
</comment>
<evidence type="ECO:0000313" key="2">
    <source>
        <dbReference type="Proteomes" id="UP001211006"/>
    </source>
</evidence>
<proteinExistence type="predicted"/>